<dbReference type="InterPro" id="IPR058355">
    <property type="entry name" value="DUF8042"/>
</dbReference>
<evidence type="ECO:0000313" key="3">
    <source>
        <dbReference type="Proteomes" id="UP000323166"/>
    </source>
</evidence>
<comment type="caution">
    <text evidence="2">The sequence shown here is derived from an EMBL/GenBank/DDBJ whole genome shotgun (WGS) entry which is preliminary data.</text>
</comment>
<proteinExistence type="predicted"/>
<evidence type="ECO:0000259" key="1">
    <source>
        <dbReference type="Pfam" id="PF26154"/>
    </source>
</evidence>
<sequence length="64" mass="7437">MSRIIELLETCLEELEHAKSKINEDNFENGIITPHNMVDGYYRAELFLQSLMKNLPTNQISLID</sequence>
<dbReference type="EMBL" id="VNHM01000007">
    <property type="protein sequence ID" value="TYO95521.1"/>
    <property type="molecule type" value="Genomic_DNA"/>
</dbReference>
<organism evidence="2 3">
    <name type="scientific">Desulfallas thermosapovorans DSM 6562</name>
    <dbReference type="NCBI Taxonomy" id="1121431"/>
    <lineage>
        <taxon>Bacteria</taxon>
        <taxon>Bacillati</taxon>
        <taxon>Bacillota</taxon>
        <taxon>Clostridia</taxon>
        <taxon>Eubacteriales</taxon>
        <taxon>Desulfallaceae</taxon>
        <taxon>Desulfallas</taxon>
    </lineage>
</organism>
<reference evidence="2 3" key="1">
    <citation type="submission" date="2019-07" db="EMBL/GenBank/DDBJ databases">
        <title>Genomic Encyclopedia of Type Strains, Phase I: the one thousand microbial genomes (KMG-I) project.</title>
        <authorList>
            <person name="Kyrpides N."/>
        </authorList>
    </citation>
    <scope>NUCLEOTIDE SEQUENCE [LARGE SCALE GENOMIC DNA]</scope>
    <source>
        <strain evidence="2 3">DSM 6562</strain>
    </source>
</reference>
<protein>
    <recommendedName>
        <fullName evidence="1">DUF8042 domain-containing protein</fullName>
    </recommendedName>
</protein>
<dbReference type="AlphaFoldDB" id="A0A5S4ZRZ9"/>
<feature type="domain" description="DUF8042" evidence="1">
    <location>
        <begin position="1"/>
        <end position="61"/>
    </location>
</feature>
<dbReference type="Proteomes" id="UP000323166">
    <property type="component" value="Unassembled WGS sequence"/>
</dbReference>
<name>A0A5S4ZRZ9_9FIRM</name>
<accession>A0A5S4ZRZ9</accession>
<keyword evidence="3" id="KW-1185">Reference proteome</keyword>
<evidence type="ECO:0000313" key="2">
    <source>
        <dbReference type="EMBL" id="TYO95521.1"/>
    </source>
</evidence>
<dbReference type="RefSeq" id="WP_166511502.1">
    <property type="nucleotide sequence ID" value="NZ_VNHM01000007.1"/>
</dbReference>
<gene>
    <name evidence="2" type="ORF">LX24_01482</name>
</gene>
<dbReference type="Pfam" id="PF26154">
    <property type="entry name" value="DUF8042"/>
    <property type="match status" value="1"/>
</dbReference>